<evidence type="ECO:0000313" key="6">
    <source>
        <dbReference type="EMBL" id="MCQ3828828.1"/>
    </source>
</evidence>
<reference evidence="6" key="1">
    <citation type="thesis" date="2020" institute="Technische Universitat Dresden" country="Dresden, Germany">
        <title>The Agarolytic System of Microbulbifer elongatus PORT2, Isolated from Batu Karas, Pangandaran West Java Indonesia.</title>
        <authorList>
            <person name="Anggraeni S.R."/>
        </authorList>
    </citation>
    <scope>NUCLEOTIDE SEQUENCE</scope>
    <source>
        <strain evidence="6">PORT2</strain>
    </source>
</reference>
<proteinExistence type="inferred from homology"/>
<feature type="region of interest" description="Disordered" evidence="3">
    <location>
        <begin position="1"/>
        <end position="57"/>
    </location>
</feature>
<name>A0ABT1NYA6_9GAMM</name>
<feature type="coiled-coil region" evidence="2">
    <location>
        <begin position="197"/>
        <end position="224"/>
    </location>
</feature>
<dbReference type="Proteomes" id="UP001205566">
    <property type="component" value="Unassembled WGS sequence"/>
</dbReference>
<evidence type="ECO:0000256" key="2">
    <source>
        <dbReference type="SAM" id="Coils"/>
    </source>
</evidence>
<dbReference type="EMBL" id="JACASI010000013">
    <property type="protein sequence ID" value="MCQ3828828.1"/>
    <property type="molecule type" value="Genomic_DNA"/>
</dbReference>
<evidence type="ECO:0000256" key="3">
    <source>
        <dbReference type="SAM" id="MobiDB-lite"/>
    </source>
</evidence>
<evidence type="ECO:0000259" key="5">
    <source>
        <dbReference type="Pfam" id="PF25963"/>
    </source>
</evidence>
<feature type="compositionally biased region" description="Polar residues" evidence="3">
    <location>
        <begin position="1"/>
        <end position="17"/>
    </location>
</feature>
<protein>
    <submittedName>
        <fullName evidence="6">HlyD family secretion protein</fullName>
    </submittedName>
</protein>
<gene>
    <name evidence="6" type="ORF">HXX02_05185</name>
</gene>
<dbReference type="RefSeq" id="WP_255873629.1">
    <property type="nucleotide sequence ID" value="NZ_JACASI010000013.1"/>
</dbReference>
<keyword evidence="2" id="KW-0175">Coiled coil</keyword>
<organism evidence="6 7">
    <name type="scientific">Microbulbifer elongatus</name>
    <dbReference type="NCBI Taxonomy" id="86173"/>
    <lineage>
        <taxon>Bacteria</taxon>
        <taxon>Pseudomonadati</taxon>
        <taxon>Pseudomonadota</taxon>
        <taxon>Gammaproteobacteria</taxon>
        <taxon>Cellvibrionales</taxon>
        <taxon>Microbulbiferaceae</taxon>
        <taxon>Microbulbifer</taxon>
    </lineage>
</organism>
<dbReference type="Gene3D" id="1.10.287.470">
    <property type="entry name" value="Helix hairpin bin"/>
    <property type="match status" value="1"/>
</dbReference>
<comment type="caution">
    <text evidence="6">The sequence shown here is derived from an EMBL/GenBank/DDBJ whole genome shotgun (WGS) entry which is preliminary data.</text>
</comment>
<dbReference type="PANTHER" id="PTHR30367">
    <property type="entry name" value="P-HYDROXYBENZOIC ACID EFFLUX PUMP SUBUNIT AAEA-RELATED"/>
    <property type="match status" value="1"/>
</dbReference>
<dbReference type="InterPro" id="IPR058625">
    <property type="entry name" value="MdtA-like_BSH"/>
</dbReference>
<feature type="domain" description="p-hydroxybenzoic acid efflux pump subunit AaeA-like beta-barrel" evidence="5">
    <location>
        <begin position="289"/>
        <end position="370"/>
    </location>
</feature>
<dbReference type="InterPro" id="IPR050393">
    <property type="entry name" value="MFP_Efflux_Pump"/>
</dbReference>
<dbReference type="InterPro" id="IPR058634">
    <property type="entry name" value="AaeA-lik-b-barrel"/>
</dbReference>
<evidence type="ECO:0000256" key="1">
    <source>
        <dbReference type="ARBA" id="ARBA00009477"/>
    </source>
</evidence>
<sequence>MDQREPTSSNPPGQQTLDEIAAAQSAGGEPPVPADERPTGTSAATASESSPPENPARAVGRGAKLLLALILASLCLYLLADRFTPYTSQARVQGYVVGVAPKVAGVITEVWVENNQQVKQGQKLFAIDATQYELALQTARANLDNVWQQVAAGDAVVQQARANLRAAIAGRLEAEQDYTRMRHLRASDPGTISVRRLEISRANLEKARANVVAAEAAIQQAIEQKGGDSEHSNSLLNVARAAVNEAQLDLNNTTVIAQKDGIITDLRAEVGRYAGTGNAVLTLISREDFWISADYTENNLGHLQKGTPVEILLDSLPGRVLKGRILDIGAGVNAGRTPTPGALPEIRNNRDWLRQAQRFPVRVTFDETPPPEVLAQLRIGGQASVIAYSDDHFILRQLGKFYIRIMSYLSYAY</sequence>
<keyword evidence="7" id="KW-1185">Reference proteome</keyword>
<dbReference type="Pfam" id="PF25963">
    <property type="entry name" value="Beta-barrel_AAEA"/>
    <property type="match status" value="1"/>
</dbReference>
<evidence type="ECO:0000259" key="4">
    <source>
        <dbReference type="Pfam" id="PF25917"/>
    </source>
</evidence>
<dbReference type="Pfam" id="PF25917">
    <property type="entry name" value="BSH_RND"/>
    <property type="match status" value="1"/>
</dbReference>
<dbReference type="PANTHER" id="PTHR30367:SF6">
    <property type="entry name" value="SECRETION PROTEIN-RELATED"/>
    <property type="match status" value="1"/>
</dbReference>
<dbReference type="Gene3D" id="2.40.30.170">
    <property type="match status" value="1"/>
</dbReference>
<dbReference type="SUPFAM" id="SSF111369">
    <property type="entry name" value="HlyD-like secretion proteins"/>
    <property type="match status" value="1"/>
</dbReference>
<comment type="similarity">
    <text evidence="1">Belongs to the membrane fusion protein (MFP) (TC 8.A.1) family.</text>
</comment>
<feature type="domain" description="Multidrug resistance protein MdtA-like barrel-sandwich hybrid" evidence="4">
    <location>
        <begin position="96"/>
        <end position="279"/>
    </location>
</feature>
<accession>A0ABT1NYA6</accession>
<feature type="compositionally biased region" description="Low complexity" evidence="3">
    <location>
        <begin position="39"/>
        <end position="51"/>
    </location>
</feature>
<dbReference type="Gene3D" id="2.40.50.100">
    <property type="match status" value="1"/>
</dbReference>
<evidence type="ECO:0000313" key="7">
    <source>
        <dbReference type="Proteomes" id="UP001205566"/>
    </source>
</evidence>